<evidence type="ECO:0000313" key="11">
    <source>
        <dbReference type="EMBL" id="ROT38857.1"/>
    </source>
</evidence>
<evidence type="ECO:0000256" key="5">
    <source>
        <dbReference type="ARBA" id="ARBA00022776"/>
    </source>
</evidence>
<dbReference type="GO" id="GO:0051382">
    <property type="term" value="P:kinetochore assembly"/>
    <property type="evidence" value="ECO:0007669"/>
    <property type="project" value="TreeGrafter"/>
</dbReference>
<dbReference type="Pfam" id="PF05859">
    <property type="entry name" value="Mis12"/>
    <property type="match status" value="1"/>
</dbReference>
<keyword evidence="9" id="KW-0137">Centromere</keyword>
<dbReference type="PANTHER" id="PTHR14527:SF2">
    <property type="entry name" value="PROTEIN MIS12 HOMOLOG"/>
    <property type="match status" value="1"/>
</dbReference>
<dbReference type="GO" id="GO:0005634">
    <property type="term" value="C:nucleus"/>
    <property type="evidence" value="ECO:0007669"/>
    <property type="project" value="InterPro"/>
</dbReference>
<keyword evidence="5" id="KW-0498">Mitosis</keyword>
<keyword evidence="12" id="KW-1185">Reference proteome</keyword>
<keyword evidence="7" id="KW-0175">Coiled coil</keyword>
<comment type="similarity">
    <text evidence="2">Belongs to the mis12 family.</text>
</comment>
<dbReference type="OrthoDB" id="1884855at2759"/>
<accession>A0A3N2PWI4</accession>
<evidence type="ECO:0000256" key="1">
    <source>
        <dbReference type="ARBA" id="ARBA00004629"/>
    </source>
</evidence>
<keyword evidence="4" id="KW-0132">Cell division</keyword>
<keyword evidence="3" id="KW-0158">Chromosome</keyword>
<dbReference type="GO" id="GO:0000444">
    <property type="term" value="C:MIS12/MIND type complex"/>
    <property type="evidence" value="ECO:0007669"/>
    <property type="project" value="TreeGrafter"/>
</dbReference>
<dbReference type="EMBL" id="ML119055">
    <property type="protein sequence ID" value="ROT38857.1"/>
    <property type="molecule type" value="Genomic_DNA"/>
</dbReference>
<dbReference type="RefSeq" id="XP_028466663.1">
    <property type="nucleotide sequence ID" value="XM_028608073.1"/>
</dbReference>
<proteinExistence type="inferred from homology"/>
<name>A0A3N2PWI4_SODAK</name>
<evidence type="ECO:0000256" key="3">
    <source>
        <dbReference type="ARBA" id="ARBA00022454"/>
    </source>
</evidence>
<evidence type="ECO:0000256" key="7">
    <source>
        <dbReference type="ARBA" id="ARBA00023054"/>
    </source>
</evidence>
<evidence type="ECO:0000256" key="10">
    <source>
        <dbReference type="SAM" id="MobiDB-lite"/>
    </source>
</evidence>
<dbReference type="InterPro" id="IPR008685">
    <property type="entry name" value="Centromere_Mis12"/>
</dbReference>
<dbReference type="AlphaFoldDB" id="A0A3N2PWI4"/>
<dbReference type="GO" id="GO:0051301">
    <property type="term" value="P:cell division"/>
    <property type="evidence" value="ECO:0007669"/>
    <property type="project" value="UniProtKB-KW"/>
</dbReference>
<evidence type="ECO:0000256" key="9">
    <source>
        <dbReference type="ARBA" id="ARBA00023328"/>
    </source>
</evidence>
<dbReference type="GeneID" id="39576551"/>
<evidence type="ECO:0008006" key="13">
    <source>
        <dbReference type="Google" id="ProtNLM"/>
    </source>
</evidence>
<reference evidence="11 12" key="1">
    <citation type="journal article" date="2018" name="Mol. Ecol.">
        <title>The obligate alkalophilic soda-lake fungus Sodiomyces alkalinus has shifted to a protein diet.</title>
        <authorList>
            <person name="Grum-Grzhimaylo A.A."/>
            <person name="Falkoski D.L."/>
            <person name="van den Heuvel J."/>
            <person name="Valero-Jimenez C.A."/>
            <person name="Min B."/>
            <person name="Choi I.G."/>
            <person name="Lipzen A."/>
            <person name="Daum C.G."/>
            <person name="Aanen D.K."/>
            <person name="Tsang A."/>
            <person name="Henrissat B."/>
            <person name="Bilanenko E.N."/>
            <person name="de Vries R.P."/>
            <person name="van Kan J.A.L."/>
            <person name="Grigoriev I.V."/>
            <person name="Debets A.J.M."/>
        </authorList>
    </citation>
    <scope>NUCLEOTIDE SEQUENCE [LARGE SCALE GENOMIC DNA]</scope>
    <source>
        <strain evidence="11 12">F11</strain>
    </source>
</reference>
<evidence type="ECO:0000256" key="4">
    <source>
        <dbReference type="ARBA" id="ARBA00022618"/>
    </source>
</evidence>
<evidence type="ECO:0000256" key="2">
    <source>
        <dbReference type="ARBA" id="ARBA00008643"/>
    </source>
</evidence>
<dbReference type="GO" id="GO:0000070">
    <property type="term" value="P:mitotic sister chromatid segregation"/>
    <property type="evidence" value="ECO:0007669"/>
    <property type="project" value="TreeGrafter"/>
</dbReference>
<organism evidence="11 12">
    <name type="scientific">Sodiomyces alkalinus (strain CBS 110278 / VKM F-3762 / F11)</name>
    <name type="common">Alkaliphilic filamentous fungus</name>
    <dbReference type="NCBI Taxonomy" id="1314773"/>
    <lineage>
        <taxon>Eukaryota</taxon>
        <taxon>Fungi</taxon>
        <taxon>Dikarya</taxon>
        <taxon>Ascomycota</taxon>
        <taxon>Pezizomycotina</taxon>
        <taxon>Sordariomycetes</taxon>
        <taxon>Hypocreomycetidae</taxon>
        <taxon>Glomerellales</taxon>
        <taxon>Plectosphaerellaceae</taxon>
        <taxon>Sodiomyces</taxon>
    </lineage>
</organism>
<evidence type="ECO:0000313" key="12">
    <source>
        <dbReference type="Proteomes" id="UP000272025"/>
    </source>
</evidence>
<evidence type="ECO:0000256" key="8">
    <source>
        <dbReference type="ARBA" id="ARBA00023306"/>
    </source>
</evidence>
<evidence type="ECO:0000256" key="6">
    <source>
        <dbReference type="ARBA" id="ARBA00022838"/>
    </source>
</evidence>
<comment type="subcellular location">
    <subcellularLocation>
        <location evidence="1">Chromosome</location>
        <location evidence="1">Centromere</location>
        <location evidence="1">Kinetochore</location>
    </subcellularLocation>
</comment>
<keyword evidence="6" id="KW-0995">Kinetochore</keyword>
<sequence>MAGTQPPDTVLLTEHLGYAPVSLLDSIINVVNSLADRTLDRVEQGLAGATPKTLGFERALKKRHQQQQGQSSGAPHPLPLSPQEAAEFEVADGVHKLETLLCNAIDKNFDIFELYVMKYLICVNASTRSWIRLAHYNDLAFDALHRDESPSTESVNAVRRSLQESQRLNGMLYVEKARNAELLAKLRVSVGDQLSTSMRSSVIKSDTKRETVENKGPFGFLHDNGDLAEADAQTPITTTSAFTLSQMQALRALSTSLSNLIPGLEGDSDASEARDQPRRGWRRERMEYVQGATRKHLESVWGLELADNGLVRDGDWQGRGRKFAKGEVEGLEKSLAVIEHHKETPSAQQDDSSDP</sequence>
<dbReference type="Proteomes" id="UP000272025">
    <property type="component" value="Unassembled WGS sequence"/>
</dbReference>
<keyword evidence="8" id="KW-0131">Cell cycle</keyword>
<dbReference type="PANTHER" id="PTHR14527">
    <property type="entry name" value="PROTEIN MIS12 HOMOLOG"/>
    <property type="match status" value="1"/>
</dbReference>
<protein>
    <recommendedName>
        <fullName evidence="13">Mis12 domain-containing protein</fullName>
    </recommendedName>
</protein>
<feature type="region of interest" description="Disordered" evidence="10">
    <location>
        <begin position="59"/>
        <end position="81"/>
    </location>
</feature>
<gene>
    <name evidence="11" type="ORF">SODALDRAFT_277537</name>
</gene>